<keyword evidence="2" id="KW-0479">Metal-binding</keyword>
<keyword evidence="3" id="KW-0847">Vitamin C</keyword>
<evidence type="ECO:0000256" key="3">
    <source>
        <dbReference type="ARBA" id="ARBA00022896"/>
    </source>
</evidence>
<gene>
    <name evidence="8" type="ORF">F9278_22890</name>
</gene>
<dbReference type="InterPro" id="IPR005123">
    <property type="entry name" value="Oxoglu/Fe-dep_dioxygenase_dom"/>
</dbReference>
<accession>A0A5P8K5I5</accession>
<evidence type="ECO:0000256" key="5">
    <source>
        <dbReference type="ARBA" id="ARBA00023002"/>
    </source>
</evidence>
<reference evidence="8 9" key="1">
    <citation type="submission" date="2019-10" db="EMBL/GenBank/DDBJ databases">
        <title>Streptomyces sp. strain GY16 isolated from leaves of Broussonetia papyrifera.</title>
        <authorList>
            <person name="Mo P."/>
        </authorList>
    </citation>
    <scope>NUCLEOTIDE SEQUENCE [LARGE SCALE GENOMIC DNA]</scope>
    <source>
        <strain evidence="8 9">GY16</strain>
    </source>
</reference>
<dbReference type="GO" id="GO:0005506">
    <property type="term" value="F:iron ion binding"/>
    <property type="evidence" value="ECO:0007669"/>
    <property type="project" value="InterPro"/>
</dbReference>
<dbReference type="Pfam" id="PF13640">
    <property type="entry name" value="2OG-FeII_Oxy_3"/>
    <property type="match status" value="1"/>
</dbReference>
<dbReference type="AlphaFoldDB" id="A0A5P8K5I5"/>
<dbReference type="GO" id="GO:0051213">
    <property type="term" value="F:dioxygenase activity"/>
    <property type="evidence" value="ECO:0007669"/>
    <property type="project" value="UniProtKB-KW"/>
</dbReference>
<name>A0A5P8K5I5_9ACTN</name>
<dbReference type="InterPro" id="IPR006620">
    <property type="entry name" value="Pro_4_hyd_alph"/>
</dbReference>
<dbReference type="RefSeq" id="WP_152170003.1">
    <property type="nucleotide sequence ID" value="NZ_CP045096.1"/>
</dbReference>
<keyword evidence="4" id="KW-0223">Dioxygenase</keyword>
<sequence>MTKSARERLGVLLGGAKAAEFSARLEAPADGVRLEVVGVGPVRLPLRAPQVKKLIAVARPALFGRGEDTLSDSSVRDTWQIPPDQVTLGGPAWPTLLDGALEYVRDELGLPAPTRLRAEPHALLVYGKGQFFLPHQDSEKDDAMVGTLVLSLPSAHTGGELVIGHAGQSRTYRASRTELSLVAFYADCPHEVTPVRSGYRVTLTFNLLAERGAPERESGPLDDLAHCLEQHFNAPARPRYGGQHLDPPRRLVYLLDHEYTQRGLGWDRLKGADAERAALLRAAAAQAGCETVLALAEVKETWDATPAGYDPWDDYGYDEEEGEEEGEEAAAVDGAGADEDYELGELVDDEITLGWWTGPDGADGEEIALYVRDYESCASTPSADLKPYDSQYEGYMGNYGNTLDRWYRRAAVVVWPRERAFAARGEAGSRWALEELQARITTGDRDGARAAAESLAPFWKGSGVQPGQLGSALRVAEGLRAPGTAAMLLEPFRVDALTPEHADDLAAVAKRYGVPWLGRVTEGWFGGARNRFEEHRYDWTERLPQLCAALRSARSPAAAQLLLTGAWTQVDGELRLWAATGPAEIRRARLERLSLPLLRILEAVDEQLLGRIMAALRSCPDTVLECLLPMLRHAAREQTEGEPRTAGLAAVARECGDRLGALARRAPRAADDWSVAWTGCGCELCGTLGAFLGSRSRRTLEWPLAKDGRRHVHSRIDTAELPVSHVTRRQGRPYTLVLTKTEELFTRERATRRQAGADLAWLASTWDLSDEVGVDARP</sequence>
<keyword evidence="6" id="KW-0408">Iron</keyword>
<dbReference type="EMBL" id="CP045096">
    <property type="protein sequence ID" value="QFQ98545.1"/>
    <property type="molecule type" value="Genomic_DNA"/>
</dbReference>
<proteinExistence type="predicted"/>
<dbReference type="GO" id="GO:0016705">
    <property type="term" value="F:oxidoreductase activity, acting on paired donors, with incorporation or reduction of molecular oxygen"/>
    <property type="evidence" value="ECO:0007669"/>
    <property type="project" value="InterPro"/>
</dbReference>
<dbReference type="PROSITE" id="PS51471">
    <property type="entry name" value="FE2OG_OXY"/>
    <property type="match status" value="1"/>
</dbReference>
<dbReference type="Gene3D" id="2.60.120.620">
    <property type="entry name" value="q2cbj1_9rhob like domain"/>
    <property type="match status" value="1"/>
</dbReference>
<comment type="cofactor">
    <cofactor evidence="1">
        <name>L-ascorbate</name>
        <dbReference type="ChEBI" id="CHEBI:38290"/>
    </cofactor>
</comment>
<evidence type="ECO:0000256" key="4">
    <source>
        <dbReference type="ARBA" id="ARBA00022964"/>
    </source>
</evidence>
<dbReference type="PANTHER" id="PTHR33099:SF7">
    <property type="entry name" value="MYND-TYPE DOMAIN-CONTAINING PROTEIN"/>
    <property type="match status" value="1"/>
</dbReference>
<feature type="domain" description="Fe2OG dioxygenase" evidence="7">
    <location>
        <begin position="117"/>
        <end position="209"/>
    </location>
</feature>
<evidence type="ECO:0000256" key="2">
    <source>
        <dbReference type="ARBA" id="ARBA00022723"/>
    </source>
</evidence>
<dbReference type="Proteomes" id="UP000327294">
    <property type="component" value="Chromosome"/>
</dbReference>
<evidence type="ECO:0000256" key="1">
    <source>
        <dbReference type="ARBA" id="ARBA00001961"/>
    </source>
</evidence>
<keyword evidence="5" id="KW-0560">Oxidoreductase</keyword>
<dbReference type="GO" id="GO:0031418">
    <property type="term" value="F:L-ascorbic acid binding"/>
    <property type="evidence" value="ECO:0007669"/>
    <property type="project" value="UniProtKB-KW"/>
</dbReference>
<dbReference type="SMART" id="SM00702">
    <property type="entry name" value="P4Hc"/>
    <property type="match status" value="1"/>
</dbReference>
<evidence type="ECO:0000313" key="9">
    <source>
        <dbReference type="Proteomes" id="UP000327294"/>
    </source>
</evidence>
<dbReference type="PANTHER" id="PTHR33099">
    <property type="entry name" value="FE2OG DIOXYGENASE DOMAIN-CONTAINING PROTEIN"/>
    <property type="match status" value="1"/>
</dbReference>
<evidence type="ECO:0000259" key="7">
    <source>
        <dbReference type="PROSITE" id="PS51471"/>
    </source>
</evidence>
<evidence type="ECO:0000313" key="8">
    <source>
        <dbReference type="EMBL" id="QFQ98545.1"/>
    </source>
</evidence>
<evidence type="ECO:0000256" key="6">
    <source>
        <dbReference type="ARBA" id="ARBA00023004"/>
    </source>
</evidence>
<keyword evidence="9" id="KW-1185">Reference proteome</keyword>
<dbReference type="InterPro" id="IPR044862">
    <property type="entry name" value="Pro_4_hyd_alph_FE2OG_OXY"/>
</dbReference>
<dbReference type="KEGG" id="sphv:F9278_22890"/>
<protein>
    <submittedName>
        <fullName evidence="8">2OG-Fe(II) oxygenase</fullName>
    </submittedName>
</protein>
<organism evidence="8 9">
    <name type="scientific">Streptomyces phaeolivaceus</name>
    <dbReference type="NCBI Taxonomy" id="2653200"/>
    <lineage>
        <taxon>Bacteria</taxon>
        <taxon>Bacillati</taxon>
        <taxon>Actinomycetota</taxon>
        <taxon>Actinomycetes</taxon>
        <taxon>Kitasatosporales</taxon>
        <taxon>Streptomycetaceae</taxon>
        <taxon>Streptomyces</taxon>
    </lineage>
</organism>